<organism evidence="2 3">
    <name type="scientific">Panagrolaimus davidi</name>
    <dbReference type="NCBI Taxonomy" id="227884"/>
    <lineage>
        <taxon>Eukaryota</taxon>
        <taxon>Metazoa</taxon>
        <taxon>Ecdysozoa</taxon>
        <taxon>Nematoda</taxon>
        <taxon>Chromadorea</taxon>
        <taxon>Rhabditida</taxon>
        <taxon>Tylenchina</taxon>
        <taxon>Panagrolaimomorpha</taxon>
        <taxon>Panagrolaimoidea</taxon>
        <taxon>Panagrolaimidae</taxon>
        <taxon>Panagrolaimus</taxon>
    </lineage>
</organism>
<proteinExistence type="predicted"/>
<name>A0A914QZT7_9BILA</name>
<feature type="compositionally biased region" description="Acidic residues" evidence="1">
    <location>
        <begin position="96"/>
        <end position="108"/>
    </location>
</feature>
<reference evidence="3" key="1">
    <citation type="submission" date="2022-11" db="UniProtKB">
        <authorList>
            <consortium name="WormBaseParasite"/>
        </authorList>
    </citation>
    <scope>IDENTIFICATION</scope>
</reference>
<evidence type="ECO:0000256" key="1">
    <source>
        <dbReference type="SAM" id="MobiDB-lite"/>
    </source>
</evidence>
<keyword evidence="2" id="KW-1185">Reference proteome</keyword>
<feature type="compositionally biased region" description="Basic and acidic residues" evidence="1">
    <location>
        <begin position="121"/>
        <end position="132"/>
    </location>
</feature>
<protein>
    <submittedName>
        <fullName evidence="3">Uncharacterized protein</fullName>
    </submittedName>
</protein>
<sequence length="392" mass="44316">MGAGSSTNKGVASRSRYSSWGSSIDEAICGENALCGDYPDDDVEGFPLVSRAPSRRASIVTNPYIDATPRKAPRLRRAFSEGEASVRRAYTTDYSDNSDDPDTDEDYYQDPNMIRKSRSAVMHDDYDHDDFPNRPFPLAVTPGRYDSNLPPKSRAKRRRKKAPIRGLEYQGRRPFSPSQLSAAPKQKLPKKKNRKSSMSRPESNYPPRRYSLPETIPVTSHSRRYSAFESERDPYGNVDTPLFSEPIKKPKKFKPKSKSIPNVTKDDWLSDYHLPSQVPSDNYYSPKGYDAAPLKPITKARRYDKEPNYKAFYSKIIKKSQSKKPKKKAPSYPTPQYSGLPQQYDQILLSAPPIRKGARIKAPISNGPNYAPTPFVVGRAQHSKTPYLVSHN</sequence>
<feature type="compositionally biased region" description="Basic residues" evidence="1">
    <location>
        <begin position="187"/>
        <end position="197"/>
    </location>
</feature>
<evidence type="ECO:0000313" key="3">
    <source>
        <dbReference type="WBParaSite" id="PDA_v2.g969.t1"/>
    </source>
</evidence>
<feature type="compositionally biased region" description="Basic residues" evidence="1">
    <location>
        <begin position="317"/>
        <end position="329"/>
    </location>
</feature>
<dbReference type="Proteomes" id="UP000887578">
    <property type="component" value="Unplaced"/>
</dbReference>
<dbReference type="AlphaFoldDB" id="A0A914QZT7"/>
<dbReference type="WBParaSite" id="PDA_v2.g969.t1">
    <property type="protein sequence ID" value="PDA_v2.g969.t1"/>
    <property type="gene ID" value="PDA_v2.g969"/>
</dbReference>
<evidence type="ECO:0000313" key="2">
    <source>
        <dbReference type="Proteomes" id="UP000887578"/>
    </source>
</evidence>
<accession>A0A914QZT7</accession>
<feature type="compositionally biased region" description="Basic residues" evidence="1">
    <location>
        <begin position="153"/>
        <end position="163"/>
    </location>
</feature>
<feature type="region of interest" description="Disordered" evidence="1">
    <location>
        <begin position="62"/>
        <end position="266"/>
    </location>
</feature>
<feature type="region of interest" description="Disordered" evidence="1">
    <location>
        <begin position="317"/>
        <end position="340"/>
    </location>
</feature>